<evidence type="ECO:0000313" key="2">
    <source>
        <dbReference type="Proteomes" id="UP000265520"/>
    </source>
</evidence>
<dbReference type="AlphaFoldDB" id="A0A392QY24"/>
<comment type="caution">
    <text evidence="1">The sequence shown here is derived from an EMBL/GenBank/DDBJ whole genome shotgun (WGS) entry which is preliminary data.</text>
</comment>
<organism evidence="1 2">
    <name type="scientific">Trifolium medium</name>
    <dbReference type="NCBI Taxonomy" id="97028"/>
    <lineage>
        <taxon>Eukaryota</taxon>
        <taxon>Viridiplantae</taxon>
        <taxon>Streptophyta</taxon>
        <taxon>Embryophyta</taxon>
        <taxon>Tracheophyta</taxon>
        <taxon>Spermatophyta</taxon>
        <taxon>Magnoliopsida</taxon>
        <taxon>eudicotyledons</taxon>
        <taxon>Gunneridae</taxon>
        <taxon>Pentapetalae</taxon>
        <taxon>rosids</taxon>
        <taxon>fabids</taxon>
        <taxon>Fabales</taxon>
        <taxon>Fabaceae</taxon>
        <taxon>Papilionoideae</taxon>
        <taxon>50 kb inversion clade</taxon>
        <taxon>NPAAA clade</taxon>
        <taxon>Hologalegina</taxon>
        <taxon>IRL clade</taxon>
        <taxon>Trifolieae</taxon>
        <taxon>Trifolium</taxon>
    </lineage>
</organism>
<accession>A0A392QY24</accession>
<evidence type="ECO:0000313" key="1">
    <source>
        <dbReference type="EMBL" id="MCI29251.1"/>
    </source>
</evidence>
<name>A0A392QY24_9FABA</name>
<feature type="non-terminal residue" evidence="1">
    <location>
        <position position="31"/>
    </location>
</feature>
<dbReference type="Proteomes" id="UP000265520">
    <property type="component" value="Unassembled WGS sequence"/>
</dbReference>
<reference evidence="1 2" key="1">
    <citation type="journal article" date="2018" name="Front. Plant Sci.">
        <title>Red Clover (Trifolium pratense) and Zigzag Clover (T. medium) - A Picture of Genomic Similarities and Differences.</title>
        <authorList>
            <person name="Dluhosova J."/>
            <person name="Istvanek J."/>
            <person name="Nedelnik J."/>
            <person name="Repkova J."/>
        </authorList>
    </citation>
    <scope>NUCLEOTIDE SEQUENCE [LARGE SCALE GENOMIC DNA]</scope>
    <source>
        <strain evidence="2">cv. 10/8</strain>
        <tissue evidence="1">Leaf</tissue>
    </source>
</reference>
<sequence>MLGYVMFRCDYYYYVEDDVLDIMSPDRKKVG</sequence>
<protein>
    <submittedName>
        <fullName evidence="1">Uncharacterized protein</fullName>
    </submittedName>
</protein>
<dbReference type="EMBL" id="LXQA010171283">
    <property type="protein sequence ID" value="MCI29251.1"/>
    <property type="molecule type" value="Genomic_DNA"/>
</dbReference>
<proteinExistence type="predicted"/>
<keyword evidence="2" id="KW-1185">Reference proteome</keyword>